<keyword evidence="1" id="KW-0812">Transmembrane</keyword>
<dbReference type="EMBL" id="CP071090">
    <property type="protein sequence ID" value="QSQ20015.1"/>
    <property type="molecule type" value="Genomic_DNA"/>
</dbReference>
<feature type="transmembrane region" description="Helical" evidence="1">
    <location>
        <begin position="57"/>
        <end position="80"/>
    </location>
</feature>
<proteinExistence type="predicted"/>
<keyword evidence="1" id="KW-1133">Transmembrane helix</keyword>
<evidence type="ECO:0000313" key="3">
    <source>
        <dbReference type="Proteomes" id="UP000662747"/>
    </source>
</evidence>
<evidence type="ECO:0000256" key="1">
    <source>
        <dbReference type="SAM" id="Phobius"/>
    </source>
</evidence>
<feature type="transmembrane region" description="Helical" evidence="1">
    <location>
        <begin position="16"/>
        <end position="36"/>
    </location>
</feature>
<evidence type="ECO:0000313" key="2">
    <source>
        <dbReference type="EMBL" id="QSQ20015.1"/>
    </source>
</evidence>
<name>A0ABX7NML8_9BACT</name>
<evidence type="ECO:0008006" key="4">
    <source>
        <dbReference type="Google" id="ProtNLM"/>
    </source>
</evidence>
<dbReference type="Proteomes" id="UP000662747">
    <property type="component" value="Chromosome"/>
</dbReference>
<keyword evidence="3" id="KW-1185">Reference proteome</keyword>
<dbReference type="RefSeq" id="WP_206721596.1">
    <property type="nucleotide sequence ID" value="NZ_CP071090.1"/>
</dbReference>
<gene>
    <name evidence="2" type="ORF">JY651_32690</name>
</gene>
<reference evidence="2 3" key="1">
    <citation type="submission" date="2021-02" db="EMBL/GenBank/DDBJ databases">
        <title>De Novo genome assembly of isolated myxobacteria.</title>
        <authorList>
            <person name="Stevens D.C."/>
        </authorList>
    </citation>
    <scope>NUCLEOTIDE SEQUENCE [LARGE SCALE GENOMIC DNA]</scope>
    <source>
        <strain evidence="3">SCPEA02</strain>
    </source>
</reference>
<sequence>MHYELVFDAGNQPPQVGFLLVGVLFMVLGALLWRHADAAWPRWLREAPGPRERKRNRIFGAFFFGFALLWTTAAGISILGRFSQARSALNSGDARVVEGFIENFDPMPYSDHKHERFTVSGVPFEYSDYVVSPGFNQTRSHGGPLYSGLWVRLTYADIGGSNVILRAEVAPPPYSTGGSEG</sequence>
<accession>A0ABX7NML8</accession>
<organism evidence="2 3">
    <name type="scientific">Pyxidicoccus parkwayensis</name>
    <dbReference type="NCBI Taxonomy" id="2813578"/>
    <lineage>
        <taxon>Bacteria</taxon>
        <taxon>Pseudomonadati</taxon>
        <taxon>Myxococcota</taxon>
        <taxon>Myxococcia</taxon>
        <taxon>Myxococcales</taxon>
        <taxon>Cystobacterineae</taxon>
        <taxon>Myxococcaceae</taxon>
        <taxon>Pyxidicoccus</taxon>
    </lineage>
</organism>
<keyword evidence="1" id="KW-0472">Membrane</keyword>
<protein>
    <recommendedName>
        <fullName evidence="4">DUF3592 domain-containing protein</fullName>
    </recommendedName>
</protein>